<dbReference type="Pfam" id="PF00873">
    <property type="entry name" value="ACR_tran"/>
    <property type="match status" value="1"/>
</dbReference>
<evidence type="ECO:0000313" key="10">
    <source>
        <dbReference type="Proteomes" id="UP001165678"/>
    </source>
</evidence>
<keyword evidence="6 8" id="KW-1133">Transmembrane helix</keyword>
<dbReference type="FunFam" id="3.30.70.1430:FF:000001">
    <property type="entry name" value="Efflux pump membrane transporter"/>
    <property type="match status" value="1"/>
</dbReference>
<dbReference type="InterPro" id="IPR001036">
    <property type="entry name" value="Acrflvin-R"/>
</dbReference>
<feature type="transmembrane region" description="Helical" evidence="8">
    <location>
        <begin position="464"/>
        <end position="487"/>
    </location>
</feature>
<evidence type="ECO:0000256" key="8">
    <source>
        <dbReference type="SAM" id="Phobius"/>
    </source>
</evidence>
<dbReference type="FunFam" id="1.20.1640.10:FF:000001">
    <property type="entry name" value="Efflux pump membrane transporter"/>
    <property type="match status" value="1"/>
</dbReference>
<dbReference type="SUPFAM" id="SSF82714">
    <property type="entry name" value="Multidrug efflux transporter AcrB TolC docking domain, DN and DC subdomains"/>
    <property type="match status" value="2"/>
</dbReference>
<dbReference type="PRINTS" id="PR00702">
    <property type="entry name" value="ACRIFLAVINRP"/>
</dbReference>
<feature type="transmembrane region" description="Helical" evidence="8">
    <location>
        <begin position="432"/>
        <end position="458"/>
    </location>
</feature>
<dbReference type="PANTHER" id="PTHR32063:SF34">
    <property type="entry name" value="MULTIDRUG RESISTANCE PROTEIN MDTC"/>
    <property type="match status" value="1"/>
</dbReference>
<keyword evidence="2" id="KW-0813">Transport</keyword>
<dbReference type="SUPFAM" id="SSF82693">
    <property type="entry name" value="Multidrug efflux transporter AcrB pore domain, PN1, PN2, PC1 and PC2 subdomains"/>
    <property type="match status" value="3"/>
</dbReference>
<keyword evidence="7 8" id="KW-0472">Membrane</keyword>
<feature type="transmembrane region" description="Helical" evidence="8">
    <location>
        <begin position="909"/>
        <end position="934"/>
    </location>
</feature>
<dbReference type="Gene3D" id="1.20.1640.10">
    <property type="entry name" value="Multidrug efflux transporter AcrB transmembrane domain"/>
    <property type="match status" value="2"/>
</dbReference>
<dbReference type="RefSeq" id="WP_265895857.1">
    <property type="nucleotide sequence ID" value="NZ_JAPIVE010000001.1"/>
</dbReference>
<feature type="transmembrane region" description="Helical" evidence="8">
    <location>
        <begin position="530"/>
        <end position="549"/>
    </location>
</feature>
<comment type="caution">
    <text evidence="9">The sequence shown here is derived from an EMBL/GenBank/DDBJ whole genome shotgun (WGS) entry which is preliminary data.</text>
</comment>
<reference evidence="9" key="1">
    <citation type="submission" date="2022-11" db="EMBL/GenBank/DDBJ databases">
        <title>Larsenimonas rhizosphaerae sp. nov., isolated from a tidal mudflat.</title>
        <authorList>
            <person name="Lee S.D."/>
            <person name="Kim I.S."/>
        </authorList>
    </citation>
    <scope>NUCLEOTIDE SEQUENCE</scope>
    <source>
        <strain evidence="9">GH2-1</strain>
    </source>
</reference>
<sequence>MSLSSPFIRRPIATVLLSLAIIMAGTLSYFRLPVAPLPDVSFPVIMVSANLAGASPETMASTVATPIERSLGSIAGISQMTSSSSTGSTRVIIQFDMDKDINDAAREVQAALNSAQALLPSAMKSRPTYRKFNPADSPIMILSLTSSTLSQGALYSMADEQVSPRVAQAKGVGNVSVAGSSSPAIRINLNPVRLDHAGIALDQVSAAISNTNSNAPKGFVHSGLYRWEVDSNSQLFDVDSYRQLVLSDDGKGNIIRLGDVARIGRGVEDIYRVGFLNETPAVLMVVTAASGANVIETIDGIKARMTDIARSLPASAQLTTVMDRSPGIRGSLHETQLTLLLAVALVVMVVFVFLRSGRATLIPSATIPVSVLGTFGMMYLLGYSLDSLSLMALIVAIGFLVDDAIVVTENIARHIERGLPPMRAALEGAREVGFTVMSMSLSLVAVFIPLLLLGGIAGRLFHEFAMTLSITVLVSLVVSLTLTPMLCARWLKPHHASEPGRMTRWVNHLGEMFNRGYARSLDMALRHRRLTLLSLVAVIVLNGYLYAAIDKGFIPDQDTGRLMGTAKADQGISFNAMTAKLDTLRARLLANPNVHQVLGFVGGSGPGGGGSNSATLFITLKNERTQDTRTIANELTASTSDMAGMSVYMRALQDLQFGGRESNGQYEVTLKSDNLSLLNEWAPRVQEKLRSVDAITSVSSDSQSQGLSLTLQVDRDKASRLGVDMTTIDTLLQGAFSQKQVASVYQGAHQYYVIMALDARYRRSADILSRLHVFNRDGDRIPLSAFSHVERTNTPVSVSHQNQFAATTVSFNLADGATLDAATTRINEALDQLGLPTAIQAGFEGGAARYQEGASAMPLIILGALVTVYLVLGILYESYIHPLTILSTLPSAGIGALLLLMLLGKPFTLIAAIGIILLIGVVKKNAIMLVDFALDAERNRKLPPLEAIREAALVRFRPIMMTTLAAILGALPLMFGTDENADIRAPLGISIVGGLIVSQLLTLYTTPVVYLYLDKLRRGRKATDE</sequence>
<dbReference type="Proteomes" id="UP001165678">
    <property type="component" value="Unassembled WGS sequence"/>
</dbReference>
<evidence type="ECO:0000256" key="3">
    <source>
        <dbReference type="ARBA" id="ARBA00022475"/>
    </source>
</evidence>
<organism evidence="9 10">
    <name type="scientific">Larsenimonas rhizosphaerae</name>
    <dbReference type="NCBI Taxonomy" id="2944682"/>
    <lineage>
        <taxon>Bacteria</taxon>
        <taxon>Pseudomonadati</taxon>
        <taxon>Pseudomonadota</taxon>
        <taxon>Gammaproteobacteria</taxon>
        <taxon>Oceanospirillales</taxon>
        <taxon>Halomonadaceae</taxon>
        <taxon>Larsenimonas</taxon>
    </lineage>
</organism>
<evidence type="ECO:0000256" key="6">
    <source>
        <dbReference type="ARBA" id="ARBA00022989"/>
    </source>
</evidence>
<gene>
    <name evidence="9" type="ORF">OQ287_06300</name>
</gene>
<keyword evidence="5 8" id="KW-0812">Transmembrane</keyword>
<keyword evidence="10" id="KW-1185">Reference proteome</keyword>
<evidence type="ECO:0000256" key="7">
    <source>
        <dbReference type="ARBA" id="ARBA00023136"/>
    </source>
</evidence>
<evidence type="ECO:0000256" key="1">
    <source>
        <dbReference type="ARBA" id="ARBA00004429"/>
    </source>
</evidence>
<feature type="transmembrane region" description="Helical" evidence="8">
    <location>
        <begin position="856"/>
        <end position="876"/>
    </location>
</feature>
<accession>A0AA41ZKR0</accession>
<dbReference type="EMBL" id="JAPIVE010000001">
    <property type="protein sequence ID" value="MCX2523841.1"/>
    <property type="molecule type" value="Genomic_DNA"/>
</dbReference>
<evidence type="ECO:0000256" key="4">
    <source>
        <dbReference type="ARBA" id="ARBA00022519"/>
    </source>
</evidence>
<dbReference type="GO" id="GO:0042910">
    <property type="term" value="F:xenobiotic transmembrane transporter activity"/>
    <property type="evidence" value="ECO:0007669"/>
    <property type="project" value="TreeGrafter"/>
</dbReference>
<feature type="transmembrane region" description="Helical" evidence="8">
    <location>
        <begin position="388"/>
        <end position="411"/>
    </location>
</feature>
<feature type="transmembrane region" description="Helical" evidence="8">
    <location>
        <begin position="337"/>
        <end position="354"/>
    </location>
</feature>
<protein>
    <submittedName>
        <fullName evidence="9">Efflux RND transporter permease subunit</fullName>
    </submittedName>
</protein>
<dbReference type="PANTHER" id="PTHR32063">
    <property type="match status" value="1"/>
</dbReference>
<keyword evidence="3" id="KW-1003">Cell membrane</keyword>
<dbReference type="GO" id="GO:0005886">
    <property type="term" value="C:plasma membrane"/>
    <property type="evidence" value="ECO:0007669"/>
    <property type="project" value="UniProtKB-SubCell"/>
</dbReference>
<keyword evidence="4" id="KW-0997">Cell inner membrane</keyword>
<evidence type="ECO:0000313" key="9">
    <source>
        <dbReference type="EMBL" id="MCX2523841.1"/>
    </source>
</evidence>
<evidence type="ECO:0000256" key="5">
    <source>
        <dbReference type="ARBA" id="ARBA00022692"/>
    </source>
</evidence>
<dbReference type="Gene3D" id="3.30.70.1320">
    <property type="entry name" value="Multidrug efflux transporter AcrB pore domain like"/>
    <property type="match status" value="1"/>
</dbReference>
<dbReference type="AlphaFoldDB" id="A0AA41ZKR0"/>
<dbReference type="Gene3D" id="3.30.2090.10">
    <property type="entry name" value="Multidrug efflux transporter AcrB TolC docking domain, DN and DC subdomains"/>
    <property type="match status" value="2"/>
</dbReference>
<feature type="transmembrane region" description="Helical" evidence="8">
    <location>
        <begin position="361"/>
        <end position="382"/>
    </location>
</feature>
<proteinExistence type="predicted"/>
<feature type="transmembrane region" description="Helical" evidence="8">
    <location>
        <begin position="987"/>
        <end position="1013"/>
    </location>
</feature>
<feature type="transmembrane region" description="Helical" evidence="8">
    <location>
        <begin position="12"/>
        <end position="32"/>
    </location>
</feature>
<dbReference type="Gene3D" id="3.30.70.1440">
    <property type="entry name" value="Multidrug efflux transporter AcrB pore domain"/>
    <property type="match status" value="1"/>
</dbReference>
<dbReference type="Gene3D" id="3.30.70.1430">
    <property type="entry name" value="Multidrug efflux transporter AcrB pore domain"/>
    <property type="match status" value="2"/>
</dbReference>
<dbReference type="SUPFAM" id="SSF82866">
    <property type="entry name" value="Multidrug efflux transporter AcrB transmembrane domain"/>
    <property type="match status" value="2"/>
</dbReference>
<dbReference type="InterPro" id="IPR027463">
    <property type="entry name" value="AcrB_DN_DC_subdom"/>
</dbReference>
<name>A0AA41ZKR0_9GAMM</name>
<feature type="transmembrane region" description="Helical" evidence="8">
    <location>
        <begin position="954"/>
        <end position="975"/>
    </location>
</feature>
<comment type="subcellular location">
    <subcellularLocation>
        <location evidence="1">Cell inner membrane</location>
        <topology evidence="1">Multi-pass membrane protein</topology>
    </subcellularLocation>
</comment>
<evidence type="ECO:0000256" key="2">
    <source>
        <dbReference type="ARBA" id="ARBA00022448"/>
    </source>
</evidence>